<name>A0AC59HBP4_9VIRU</name>
<sequence>MRIFLSYKYTGIALSILETTVKPLVSKIRQAGFEVFCNLERDDVYVQEKWTPKMIMDEALSELDKCNYHITFVAPHTVIGEGMLIELGYAKKMGLPTILLIPEGHKSISLELFVIMLLNTLA</sequence>
<accession>A0AC59HBP4</accession>
<evidence type="ECO:0000313" key="2">
    <source>
        <dbReference type="Proteomes" id="UP000240399"/>
    </source>
</evidence>
<proteinExistence type="predicted"/>
<protein>
    <submittedName>
        <fullName evidence="1">Uncharacterized protein</fullName>
    </submittedName>
</protein>
<dbReference type="EMBL" id="KY523104">
    <property type="protein sequence ID" value="AUL77595.3"/>
    <property type="molecule type" value="Genomic_DNA"/>
</dbReference>
<dbReference type="Proteomes" id="UP000240399">
    <property type="component" value="Segment"/>
</dbReference>
<keyword evidence="2" id="KW-1185">Reference proteome</keyword>
<evidence type="ECO:0000313" key="1">
    <source>
        <dbReference type="EMBL" id="AUL77595.3"/>
    </source>
</evidence>
<reference evidence="1 2" key="1">
    <citation type="journal article" date="2018" name="Nat. Commun.">
        <title>Tailed giant Tupanvirus possesses the most complete translational apparatus of the known virosphere.</title>
        <authorList>
            <person name="Abrahao J."/>
            <person name="Silva L."/>
            <person name="Silva L.S."/>
            <person name="Khalil J.Y.B."/>
            <person name="Rodrigues R."/>
            <person name="Arantes T."/>
            <person name="Assis F."/>
            <person name="Boratto P."/>
            <person name="Andrade M."/>
            <person name="Kroon E.G."/>
            <person name="Ribeiro B."/>
            <person name="Bergier I."/>
            <person name="Seligmann H."/>
            <person name="Ghigo E."/>
            <person name="Colson P."/>
            <person name="Levasseur A."/>
            <person name="Kroemer G."/>
            <person name="Raoult D."/>
            <person name="La Scola B."/>
        </authorList>
    </citation>
    <scope>NUCLEOTIDE SEQUENCE [LARGE SCALE GENOMIC DNA]</scope>
    <source>
        <strain evidence="1">Soda lake</strain>
    </source>
</reference>
<organism evidence="1 2">
    <name type="scientific">Tupanvirus soda lake</name>
    <dbReference type="NCBI Taxonomy" id="2126985"/>
    <lineage>
        <taxon>Viruses</taxon>
        <taxon>Varidnaviria</taxon>
        <taxon>Bamfordvirae</taxon>
        <taxon>Nucleocytoviricota</taxon>
        <taxon>Megaviricetes</taxon>
        <taxon>Imitervirales</taxon>
        <taxon>Mimiviridae</taxon>
        <taxon>Megamimivirinae</taxon>
        <taxon>Tupanvirus</taxon>
        <taxon>Tupanvirus salinum</taxon>
    </lineage>
</organism>